<dbReference type="KEGG" id="cel:CELE_Y71H2B.5"/>
<accession>Q9N4F1</accession>
<protein>
    <submittedName>
        <fullName evidence="3">Aminotran_5 domain-containing protein</fullName>
    </submittedName>
</protein>
<dbReference type="InterPro" id="IPR014729">
    <property type="entry name" value="Rossmann-like_a/b/a_fold"/>
</dbReference>
<evidence type="ECO:0000313" key="3">
    <source>
        <dbReference type="EMBL" id="CCD72410.1"/>
    </source>
</evidence>
<dbReference type="GeneID" id="175380"/>
<dbReference type="InterPro" id="IPR000192">
    <property type="entry name" value="Aminotrans_V_dom"/>
</dbReference>
<name>Q9N4F1_CAEEL</name>
<dbReference type="eggNOG" id="KOG2840">
    <property type="taxonomic scope" value="Eukaryota"/>
</dbReference>
<dbReference type="SMR" id="Q9N4F1"/>
<dbReference type="FunCoup" id="Q9N4F1">
    <property type="interactions" value="3"/>
</dbReference>
<dbReference type="WormBase" id="Y71H2B.5">
    <property type="protein sequence ID" value="CE42487"/>
    <property type="gene ID" value="WBGene00022195"/>
</dbReference>
<dbReference type="AlphaFoldDB" id="Q9N4F1"/>
<dbReference type="HOGENOM" id="CLU_003433_9_1_1"/>
<dbReference type="PANTHER" id="PTHR43686:SF1">
    <property type="entry name" value="AMINOTRAN_5 DOMAIN-CONTAINING PROTEIN"/>
    <property type="match status" value="1"/>
</dbReference>
<dbReference type="Gene3D" id="3.40.50.620">
    <property type="entry name" value="HUPs"/>
    <property type="match status" value="1"/>
</dbReference>
<evidence type="ECO:0007829" key="6">
    <source>
        <dbReference type="PeptideAtlas" id="Q9N4F1"/>
    </source>
</evidence>
<dbReference type="STRING" id="6239.Y71H2B.5.1"/>
<dbReference type="CDD" id="cd24138">
    <property type="entry name" value="TtcA-like"/>
    <property type="match status" value="1"/>
</dbReference>
<evidence type="ECO:0000259" key="1">
    <source>
        <dbReference type="Pfam" id="PF00266"/>
    </source>
</evidence>
<dbReference type="SUPFAM" id="SSF53383">
    <property type="entry name" value="PLP-dependent transferases"/>
    <property type="match status" value="1"/>
</dbReference>
<organism evidence="3 4">
    <name type="scientific">Caenorhabditis elegans</name>
    <dbReference type="NCBI Taxonomy" id="6239"/>
    <lineage>
        <taxon>Eukaryota</taxon>
        <taxon>Metazoa</taxon>
        <taxon>Ecdysozoa</taxon>
        <taxon>Nematoda</taxon>
        <taxon>Chromadorea</taxon>
        <taxon>Rhabditida</taxon>
        <taxon>Rhabditina</taxon>
        <taxon>Rhabditomorpha</taxon>
        <taxon>Rhabditoidea</taxon>
        <taxon>Rhabditidae</taxon>
        <taxon>Peloderinae</taxon>
        <taxon>Caenorhabditis</taxon>
    </lineage>
</organism>
<dbReference type="Proteomes" id="UP000001940">
    <property type="component" value="Chromosome III"/>
</dbReference>
<feature type="domain" description="tRNA(Ile)-lysidine/2-thiocytidine synthase N-terminal" evidence="2">
    <location>
        <begin position="721"/>
        <end position="891"/>
    </location>
</feature>
<dbReference type="PhylomeDB" id="Q9N4F1"/>
<dbReference type="InParanoid" id="Q9N4F1"/>
<dbReference type="OMA" id="CATVDPQ"/>
<dbReference type="InterPro" id="IPR015421">
    <property type="entry name" value="PyrdxlP-dep_Trfase_major"/>
</dbReference>
<evidence type="ECO:0000259" key="2">
    <source>
        <dbReference type="Pfam" id="PF01171"/>
    </source>
</evidence>
<dbReference type="Pfam" id="PF00266">
    <property type="entry name" value="Aminotran_5"/>
    <property type="match status" value="1"/>
</dbReference>
<proteinExistence type="evidence at protein level"/>
<gene>
    <name evidence="3" type="ORF">CELE_Y71H2B.5</name>
    <name evidence="3 5" type="ORF">Y71H2B.5</name>
</gene>
<sequence>MGSRKFAENIPDIFSQEEKEEALGARGAENSNSTELLSWMRNDEIGRKSVMDGPFGARKVTYCDYTASARAFTSIETYIQHEVLPFYGNTHSSVTVTAEQTTLFMHEARQEIRAFSGCGDQDSVIFTGSGSTCAVELLVHLMSDGKDDEEVIVVHSSQEHHSNLLPWRKIAKECRNIEELENGQIDLVHLQNVLKEIRESHGSIKIIGTFCAASNLTGILIDIQNVTKILKMFDAIAIWDFASAAPYIPILVNGTYPLDAVFFSGHKFPGGVSSPGVLIVKKSIIQATKPKRIGGGTVFFVNSTDEWYLKEVEHREEGGTADAVGAVRLAMAVKMKRSIGEDTIKNLESSISHLVLQKIRTIENLVLLGPSVVDHRLPVFSFLIRDPQSQLFFHHNYISVLLNDLFGIQTRAGCMCAGPYSQKLLGIDEELSQRFVSAIQESPDLDRTHLRRQAEYSQQEFLRPGFTRISFPYFFKMAEVDEILEAIRFIAKHAADFLHLYQVNCETGEWHHQNQRVFHGRRWLGHVQFTPTGLKTKPLAVPEVPDMKKCLEAAKVLAQESSDALNISKIPDGRLAINSEYHELRWFVLPIEVAEARAGRAVSFPMCVIKPRKYTEEASHQEIPSEQHQEAPQEECEVICDDVICYLKSDKLKASEDVGDAAEAEEVKQMEDWNKRVIVRRVENLSKEDERLQEWHIPSLEMYKKVTDIIHQLKMIRDGDKVLVCLSGGKDSLSLLHILRHYQQRCNKARSTSFELGAITVDPGSAEYNPRPLIEYCRRLNIDYFYEEQDIIGAARKTPGLRSICAFCSRMKRGRLAAAAQLHGWNVLAMGQHLDDLAESFFIAAFQNGNLSTMKAQYTTKDGALRVIRPLVMVREKALRNFAEDKKLPVVAENCPACFNQATERHRVKQLLAQQELIFPDLFNSLRSALKPLLLVDSAHTSVMRSQAVHNIVKEMS</sequence>
<dbReference type="PANTHER" id="PTHR43686">
    <property type="entry name" value="SULFURTRANSFERASE-RELATED"/>
    <property type="match status" value="1"/>
</dbReference>
<dbReference type="RefSeq" id="NP_497589.3">
    <property type="nucleotide sequence ID" value="NM_065188.5"/>
</dbReference>
<dbReference type="Pfam" id="PF01171">
    <property type="entry name" value="ATP_bind_3"/>
    <property type="match status" value="1"/>
</dbReference>
<evidence type="ECO:0000313" key="4">
    <source>
        <dbReference type="Proteomes" id="UP000001940"/>
    </source>
</evidence>
<dbReference type="EMBL" id="BX284603">
    <property type="protein sequence ID" value="CCD72410.1"/>
    <property type="molecule type" value="Genomic_DNA"/>
</dbReference>
<reference evidence="3 4" key="1">
    <citation type="journal article" date="1998" name="Science">
        <title>Genome sequence of the nematode C. elegans: a platform for investigating biology.</title>
        <authorList>
            <consortium name="The C. elegans sequencing consortium"/>
            <person name="Sulson J.E."/>
            <person name="Waterston R."/>
        </authorList>
    </citation>
    <scope>NUCLEOTIDE SEQUENCE [LARGE SCALE GENOMIC DNA]</scope>
    <source>
        <strain evidence="3 4">Bristol N2</strain>
    </source>
</reference>
<dbReference type="Gene3D" id="3.90.1150.10">
    <property type="entry name" value="Aspartate Aminotransferase, domain 1"/>
    <property type="match status" value="1"/>
</dbReference>
<dbReference type="UCSC" id="Y71H2B.5">
    <property type="organism name" value="c. elegans"/>
</dbReference>
<feature type="domain" description="Aminotransferase class V" evidence="1">
    <location>
        <begin position="62"/>
        <end position="423"/>
    </location>
</feature>
<dbReference type="SUPFAM" id="SSF52402">
    <property type="entry name" value="Adenine nucleotide alpha hydrolases-like"/>
    <property type="match status" value="1"/>
</dbReference>
<dbReference type="AGR" id="WB:WBGene00022195"/>
<dbReference type="PeptideAtlas" id="Q9N4F1"/>
<dbReference type="CTD" id="175380"/>
<dbReference type="Bgee" id="WBGene00022195">
    <property type="expression patterns" value="Expressed in germ line (C elegans) and 4 other cell types or tissues"/>
</dbReference>
<dbReference type="InterPro" id="IPR015422">
    <property type="entry name" value="PyrdxlP-dep_Trfase_small"/>
</dbReference>
<dbReference type="InterPro" id="IPR015424">
    <property type="entry name" value="PyrdxlP-dep_Trfase"/>
</dbReference>
<dbReference type="Gene3D" id="3.40.640.10">
    <property type="entry name" value="Type I PLP-dependent aspartate aminotransferase-like (Major domain)"/>
    <property type="match status" value="1"/>
</dbReference>
<evidence type="ECO:0000313" key="5">
    <source>
        <dbReference type="WormBase" id="Y71H2B.5"/>
    </source>
</evidence>
<dbReference type="PaxDb" id="6239-Y71H2B.5"/>
<keyword evidence="4" id="KW-1185">Reference proteome</keyword>
<dbReference type="OrthoDB" id="420046at2759"/>
<dbReference type="InterPro" id="IPR011063">
    <property type="entry name" value="TilS/TtcA_N"/>
</dbReference>
<keyword evidence="6" id="KW-1267">Proteomics identification</keyword>